<evidence type="ECO:0000256" key="14">
    <source>
        <dbReference type="ARBA" id="ARBA00022989"/>
    </source>
</evidence>
<dbReference type="SMART" id="SM00630">
    <property type="entry name" value="Sema"/>
    <property type="match status" value="1"/>
</dbReference>
<protein>
    <recommendedName>
        <fullName evidence="4">Hepatocyte growth factor receptor</fullName>
        <ecNumber evidence="3">2.7.10.1</ecNumber>
    </recommendedName>
    <alternativeName>
        <fullName evidence="23">HGF/SF receptor</fullName>
    </alternativeName>
    <alternativeName>
        <fullName evidence="22">Proto-oncogene c-Met</fullName>
    </alternativeName>
    <alternativeName>
        <fullName evidence="20">Scatter factor receptor</fullName>
    </alternativeName>
    <alternativeName>
        <fullName evidence="21">Tyrosine-protein kinase Met</fullName>
    </alternativeName>
</protein>
<evidence type="ECO:0000256" key="27">
    <source>
        <dbReference type="SAM" id="Phobius"/>
    </source>
</evidence>
<dbReference type="InterPro" id="IPR017441">
    <property type="entry name" value="Protein_kinase_ATP_BS"/>
</dbReference>
<dbReference type="FunFam" id="1.10.510.10:FF:000093">
    <property type="entry name" value="Hepatocyte growth factor receptor"/>
    <property type="match status" value="1"/>
</dbReference>
<feature type="chain" id="PRO_5025552424" description="Hepatocyte growth factor receptor" evidence="28">
    <location>
        <begin position="25"/>
        <end position="1312"/>
    </location>
</feature>
<evidence type="ECO:0000259" key="29">
    <source>
        <dbReference type="PROSITE" id="PS50011"/>
    </source>
</evidence>
<sequence>MNLFATSPFGIILFLSTLVQKSNGKCKEAGSKPEMNLSIQYQLLHFIAETPIQNIILYKQHLYVGAVNKIYVLNETLQNVYEYKTGPVLENPSCAPCDECKPKGNQSDIWTDNINMALLFETYYDHHLISCGSVAKGTCQRHVIYPDNPADIGSRVHCMYSKLMDEESDECPDCVVSPLGTKILVAEKERFVYFYVGNTVSNSPQHDHLLHSISVRRLKETLDGFEFLTAYSYIDILPEFRDSYPIKYVHAFEKDHFVYFLTVQRESLDSQAFHTRIIRFCSFDSELHSYVEMPLECIYTEKRKKRSAKRSNEVFNILQAAYIGKPGATLAQQMGLNMNDDILFGAFAQSKPDSSNPTPKSAVCAVSIKTINEFFGKIVDKQNMKCLQHLYKNTNKYCLNKIVISRSERTTPYMNFHLDSQPVSSEVIVENSLSNDGHILVITGKKVTKIPLNGPGCSHFSTCGQCLLAPSFMNCGWCGNQCVRPQECSIGGWTQNICLPKISEVNLPLTLLTLCGWDFGFSKNNKPSFKKISVFVGEQRCIVDGKASDKNKLECKLGPVKNTSFNVSSSVSNGQANTSFHTFSYVDPRIRQISPNYGPRSGRTLLTLTGTYLNSGNSQEISICKKQCSLTSVTANTIECYSPSQREALECLVEMKIDSASRSAGHFTYREDPAVSKIYPVKSFLSGGSTITAQGINLNSALSPKMLVTVPKIGRNFSVACDHRSDSEIICCTTPSLKAYELMLPFVTKVFFVFDGVASSGFNFDYVNDPDFTISETPLLISKGSQNVIIKGSNIDSEAVKGEVLKVGNKSCENIILKLQSVSCTIPKELLETNHELNIVWKKEISSTVIGKVMIQPDSNFTGLIAGIVATTFFLLLLAFGFLFWRKKRKQIKDLGGEIVRYDGRVHTPHLDRLVSARSISPTTELVSSESVDYRSTFLEEQFPTLSQNGSCRPTQYPHVDLSPILSTGDSDLASPLLQTNVHIDINALNPDLVKEVEHVVIGADNMIVHFSEVIGRGHFGCVYHGTLLDTDGKKIHCAVKSLNRITDLDEVAQFLKEGIIMKDFTHPNVLSLLGICLPNEGSPLVVLPYMKHGDLRNFIRNESHNPTVKDLIGFGLQVAKGMKYLASKKFVHRDLAARNCMLDENFIVKVADFGLARDVYDKEYYSVHNKTGAKLPVKWMALESLQTQKFTTKSDVWSFGVLLWELMTRGAPPYPDISSFDITVYLLQGRRLLQPEYCPDPLYEVMLKCWHPKPELRPAFSELVSDISMIFSTFIGEHYVHVNATYVNVKCVTPYPSLLSSQDNIDRNADT</sequence>
<dbReference type="Pfam" id="PF01437">
    <property type="entry name" value="PSI"/>
    <property type="match status" value="1"/>
</dbReference>
<evidence type="ECO:0000256" key="23">
    <source>
        <dbReference type="ARBA" id="ARBA00033136"/>
    </source>
</evidence>
<evidence type="ECO:0000256" key="20">
    <source>
        <dbReference type="ARBA" id="ARBA00030820"/>
    </source>
</evidence>
<dbReference type="PANTHER" id="PTHR24416:SF483">
    <property type="entry name" value="HEPATOCYTE GROWTH FACTOR RECEPTOR"/>
    <property type="match status" value="1"/>
</dbReference>
<keyword evidence="15 27" id="KW-0472">Membrane</keyword>
<evidence type="ECO:0000256" key="15">
    <source>
        <dbReference type="ARBA" id="ARBA00023136"/>
    </source>
</evidence>
<feature type="signal peptide" evidence="28">
    <location>
        <begin position="1"/>
        <end position="24"/>
    </location>
</feature>
<proteinExistence type="inferred from homology"/>
<dbReference type="GeneTree" id="ENSGT00940000158022"/>
<evidence type="ECO:0000256" key="12">
    <source>
        <dbReference type="ARBA" id="ARBA00022840"/>
    </source>
</evidence>
<evidence type="ECO:0000256" key="18">
    <source>
        <dbReference type="ARBA" id="ARBA00023170"/>
    </source>
</evidence>
<keyword evidence="17" id="KW-1015">Disulfide bond</keyword>
<dbReference type="PROSITE" id="PS50011">
    <property type="entry name" value="PROTEIN_KINASE_DOM"/>
    <property type="match status" value="1"/>
</dbReference>
<dbReference type="GO" id="GO:0030182">
    <property type="term" value="P:neuron differentiation"/>
    <property type="evidence" value="ECO:0007669"/>
    <property type="project" value="TreeGrafter"/>
</dbReference>
<evidence type="ECO:0000256" key="16">
    <source>
        <dbReference type="ARBA" id="ARBA00023137"/>
    </source>
</evidence>
<feature type="domain" description="Protein kinase" evidence="29">
    <location>
        <begin position="1009"/>
        <end position="1276"/>
    </location>
</feature>
<evidence type="ECO:0000256" key="21">
    <source>
        <dbReference type="ARBA" id="ARBA00033031"/>
    </source>
</evidence>
<feature type="transmembrane region" description="Helical" evidence="27">
    <location>
        <begin position="861"/>
        <end position="885"/>
    </location>
</feature>
<dbReference type="SMART" id="SM00219">
    <property type="entry name" value="TyrKc"/>
    <property type="match status" value="1"/>
</dbReference>
<dbReference type="SMART" id="SM00423">
    <property type="entry name" value="PSI"/>
    <property type="match status" value="1"/>
</dbReference>
<feature type="domain" description="Sema" evidence="30">
    <location>
        <begin position="27"/>
        <end position="375"/>
    </location>
</feature>
<keyword evidence="16" id="KW-0829">Tyrosine-protein kinase</keyword>
<evidence type="ECO:0000256" key="1">
    <source>
        <dbReference type="ARBA" id="ARBA00004479"/>
    </source>
</evidence>
<dbReference type="Gene3D" id="2.130.10.10">
    <property type="entry name" value="YVTN repeat-like/Quinoprotein amine dehydrogenase"/>
    <property type="match status" value="2"/>
</dbReference>
<dbReference type="PROSITE" id="PS51004">
    <property type="entry name" value="SEMA"/>
    <property type="match status" value="1"/>
</dbReference>
<dbReference type="EC" id="2.7.10.1" evidence="3"/>
<dbReference type="SUPFAM" id="SSF103575">
    <property type="entry name" value="Plexin repeat"/>
    <property type="match status" value="1"/>
</dbReference>
<dbReference type="Gene3D" id="3.30.200.20">
    <property type="entry name" value="Phosphorylase Kinase, domain 1"/>
    <property type="match status" value="1"/>
</dbReference>
<dbReference type="InterPro" id="IPR016201">
    <property type="entry name" value="PSI"/>
</dbReference>
<dbReference type="InterPro" id="IPR014756">
    <property type="entry name" value="Ig_E-set"/>
</dbReference>
<dbReference type="PRINTS" id="PR00109">
    <property type="entry name" value="TYRKINASE"/>
</dbReference>
<dbReference type="GO" id="GO:0031016">
    <property type="term" value="P:pancreas development"/>
    <property type="evidence" value="ECO:0007669"/>
    <property type="project" value="TreeGrafter"/>
</dbReference>
<evidence type="ECO:0000256" key="5">
    <source>
        <dbReference type="ARBA" id="ARBA00022553"/>
    </source>
</evidence>
<keyword evidence="19" id="KW-0325">Glycoprotein</keyword>
<keyword evidence="6" id="KW-0808">Transferase</keyword>
<reference evidence="31" key="1">
    <citation type="submission" date="2025-08" db="UniProtKB">
        <authorList>
            <consortium name="Ensembl"/>
        </authorList>
    </citation>
    <scope>IDENTIFICATION</scope>
</reference>
<dbReference type="InterPro" id="IPR015943">
    <property type="entry name" value="WD40/YVTN_repeat-like_dom_sf"/>
</dbReference>
<dbReference type="SUPFAM" id="SSF81296">
    <property type="entry name" value="E set domains"/>
    <property type="match status" value="3"/>
</dbReference>
<dbReference type="SUPFAM" id="SSF101912">
    <property type="entry name" value="Sema domain"/>
    <property type="match status" value="1"/>
</dbReference>
<evidence type="ECO:0000256" key="9">
    <source>
        <dbReference type="ARBA" id="ARBA00022737"/>
    </source>
</evidence>
<dbReference type="GO" id="GO:0005008">
    <property type="term" value="F:hepatocyte growth factor receptor activity"/>
    <property type="evidence" value="ECO:0007669"/>
    <property type="project" value="TreeGrafter"/>
</dbReference>
<dbReference type="FunFam" id="2.130.10.10:FF:000088">
    <property type="entry name" value="Hepatocyte growth factor receptor"/>
    <property type="match status" value="1"/>
</dbReference>
<dbReference type="InterPro" id="IPR036352">
    <property type="entry name" value="Semap_dom_sf"/>
</dbReference>
<dbReference type="FunFam" id="3.30.200.20:FF:000188">
    <property type="entry name" value="Hepatocyte growth factor receptor"/>
    <property type="match status" value="1"/>
</dbReference>
<dbReference type="GO" id="GO:0009925">
    <property type="term" value="C:basal plasma membrane"/>
    <property type="evidence" value="ECO:0007669"/>
    <property type="project" value="TreeGrafter"/>
</dbReference>
<evidence type="ECO:0000256" key="17">
    <source>
        <dbReference type="ARBA" id="ARBA00023157"/>
    </source>
</evidence>
<evidence type="ECO:0000259" key="30">
    <source>
        <dbReference type="PROSITE" id="PS51004"/>
    </source>
</evidence>
<keyword evidence="7 27" id="KW-0812">Transmembrane</keyword>
<dbReference type="InterPro" id="IPR002165">
    <property type="entry name" value="Plexin_repeat"/>
</dbReference>
<dbReference type="FunFam" id="2.60.40.10:FF:000213">
    <property type="entry name" value="Hepatocyte growth factor receptor"/>
    <property type="match status" value="1"/>
</dbReference>
<dbReference type="InterPro" id="IPR050122">
    <property type="entry name" value="RTK"/>
</dbReference>
<evidence type="ECO:0000256" key="11">
    <source>
        <dbReference type="ARBA" id="ARBA00022777"/>
    </source>
</evidence>
<keyword evidence="11" id="KW-0418">Kinase</keyword>
<dbReference type="GO" id="GO:0048468">
    <property type="term" value="P:cell development"/>
    <property type="evidence" value="ECO:0007669"/>
    <property type="project" value="UniProtKB-ARBA"/>
</dbReference>
<comment type="subcellular location">
    <subcellularLocation>
        <location evidence="1">Membrane</location>
        <topology evidence="1">Single-pass type I membrane protein</topology>
    </subcellularLocation>
</comment>
<dbReference type="InterPro" id="IPR000719">
    <property type="entry name" value="Prot_kinase_dom"/>
</dbReference>
<evidence type="ECO:0000256" key="22">
    <source>
        <dbReference type="ARBA" id="ARBA00033117"/>
    </source>
</evidence>
<dbReference type="Gene3D" id="1.10.510.10">
    <property type="entry name" value="Transferase(Phosphotransferase) domain 1"/>
    <property type="match status" value="1"/>
</dbReference>
<dbReference type="InterPro" id="IPR008266">
    <property type="entry name" value="Tyr_kinase_AS"/>
</dbReference>
<dbReference type="Pfam" id="PF01833">
    <property type="entry name" value="TIG"/>
    <property type="match status" value="3"/>
</dbReference>
<dbReference type="InterPro" id="IPR013783">
    <property type="entry name" value="Ig-like_fold"/>
</dbReference>
<organism evidence="31 32">
    <name type="scientific">Pseudonaja textilis</name>
    <name type="common">Eastern brown snake</name>
    <dbReference type="NCBI Taxonomy" id="8673"/>
    <lineage>
        <taxon>Eukaryota</taxon>
        <taxon>Metazoa</taxon>
        <taxon>Chordata</taxon>
        <taxon>Craniata</taxon>
        <taxon>Vertebrata</taxon>
        <taxon>Euteleostomi</taxon>
        <taxon>Lepidosauria</taxon>
        <taxon>Squamata</taxon>
        <taxon>Bifurcata</taxon>
        <taxon>Unidentata</taxon>
        <taxon>Episquamata</taxon>
        <taxon>Toxicofera</taxon>
        <taxon>Serpentes</taxon>
        <taxon>Colubroidea</taxon>
        <taxon>Elapidae</taxon>
        <taxon>Hydrophiinae</taxon>
        <taxon>Pseudonaja</taxon>
    </lineage>
</organism>
<reference evidence="31" key="2">
    <citation type="submission" date="2025-09" db="UniProtKB">
        <authorList>
            <consortium name="Ensembl"/>
        </authorList>
    </citation>
    <scope>IDENTIFICATION</scope>
</reference>
<evidence type="ECO:0000256" key="6">
    <source>
        <dbReference type="ARBA" id="ARBA00022679"/>
    </source>
</evidence>
<dbReference type="InterPro" id="IPR002909">
    <property type="entry name" value="IPT_dom"/>
</dbReference>
<keyword evidence="5" id="KW-0597">Phosphoprotein</keyword>
<dbReference type="Pfam" id="PF07714">
    <property type="entry name" value="PK_Tyr_Ser-Thr"/>
    <property type="match status" value="1"/>
</dbReference>
<dbReference type="InterPro" id="IPR020635">
    <property type="entry name" value="Tyr_kinase_cat_dom"/>
</dbReference>
<dbReference type="InterPro" id="IPR001627">
    <property type="entry name" value="Semap_dom"/>
</dbReference>
<evidence type="ECO:0000256" key="25">
    <source>
        <dbReference type="PROSITE-ProRule" id="PRU00352"/>
    </source>
</evidence>
<dbReference type="PROSITE" id="PS00107">
    <property type="entry name" value="PROTEIN_KINASE_ATP"/>
    <property type="match status" value="1"/>
</dbReference>
<evidence type="ECO:0000256" key="10">
    <source>
        <dbReference type="ARBA" id="ARBA00022741"/>
    </source>
</evidence>
<evidence type="ECO:0000256" key="13">
    <source>
        <dbReference type="ARBA" id="ARBA00022843"/>
    </source>
</evidence>
<keyword evidence="9" id="KW-0677">Repeat</keyword>
<feature type="binding site" evidence="26">
    <location>
        <position position="1041"/>
    </location>
    <ligand>
        <name>ATP</name>
        <dbReference type="ChEBI" id="CHEBI:30616"/>
    </ligand>
</feature>
<dbReference type="Gene3D" id="2.60.40.10">
    <property type="entry name" value="Immunoglobulins"/>
    <property type="match status" value="3"/>
</dbReference>
<evidence type="ECO:0000313" key="32">
    <source>
        <dbReference type="Proteomes" id="UP000472273"/>
    </source>
</evidence>
<keyword evidence="10 26" id="KW-0547">Nucleotide-binding</keyword>
<keyword evidence="13" id="KW-0832">Ubl conjugation</keyword>
<evidence type="ECO:0000256" key="28">
    <source>
        <dbReference type="SAM" id="SignalP"/>
    </source>
</evidence>
<evidence type="ECO:0000256" key="8">
    <source>
        <dbReference type="ARBA" id="ARBA00022729"/>
    </source>
</evidence>
<comment type="caution">
    <text evidence="25">Lacks conserved residue(s) required for the propagation of feature annotation.</text>
</comment>
<dbReference type="GO" id="GO:0005524">
    <property type="term" value="F:ATP binding"/>
    <property type="evidence" value="ECO:0007669"/>
    <property type="project" value="UniProtKB-UniRule"/>
</dbReference>
<dbReference type="CDD" id="cd05058">
    <property type="entry name" value="PTKc_Met_Ron"/>
    <property type="match status" value="1"/>
</dbReference>
<dbReference type="SUPFAM" id="SSF56112">
    <property type="entry name" value="Protein kinase-like (PK-like)"/>
    <property type="match status" value="1"/>
</dbReference>
<dbReference type="GO" id="GO:0043235">
    <property type="term" value="C:receptor complex"/>
    <property type="evidence" value="ECO:0007669"/>
    <property type="project" value="TreeGrafter"/>
</dbReference>
<dbReference type="Ensembl" id="ENSPTXT00000017245.1">
    <property type="protein sequence ID" value="ENSPTXP00000016732.1"/>
    <property type="gene ID" value="ENSPTXG00000011531.1"/>
</dbReference>
<name>A0A670YY45_PSETE</name>
<dbReference type="GO" id="GO:0001889">
    <property type="term" value="P:liver development"/>
    <property type="evidence" value="ECO:0007669"/>
    <property type="project" value="TreeGrafter"/>
</dbReference>
<keyword evidence="32" id="KW-1185">Reference proteome</keyword>
<dbReference type="FunFam" id="2.60.40.10:FF:000400">
    <property type="entry name" value="Hepatocyte growth factor receptor"/>
    <property type="match status" value="1"/>
</dbReference>
<dbReference type="PROSITE" id="PS00109">
    <property type="entry name" value="PROTEIN_KINASE_TYR"/>
    <property type="match status" value="1"/>
</dbReference>
<evidence type="ECO:0000256" key="7">
    <source>
        <dbReference type="ARBA" id="ARBA00022692"/>
    </source>
</evidence>
<dbReference type="GO" id="GO:0010468">
    <property type="term" value="P:regulation of gene expression"/>
    <property type="evidence" value="ECO:0007669"/>
    <property type="project" value="UniProtKB-ARBA"/>
</dbReference>
<dbReference type="SMART" id="SM00429">
    <property type="entry name" value="IPT"/>
    <property type="match status" value="4"/>
</dbReference>
<evidence type="ECO:0000256" key="2">
    <source>
        <dbReference type="ARBA" id="ARBA00010297"/>
    </source>
</evidence>
<evidence type="ECO:0000256" key="3">
    <source>
        <dbReference type="ARBA" id="ARBA00011902"/>
    </source>
</evidence>
<evidence type="ECO:0000256" key="24">
    <source>
        <dbReference type="ARBA" id="ARBA00051243"/>
    </source>
</evidence>
<comment type="similarity">
    <text evidence="2">Belongs to the plexin family.</text>
</comment>
<dbReference type="InterPro" id="IPR011009">
    <property type="entry name" value="Kinase-like_dom_sf"/>
</dbReference>
<keyword evidence="8 28" id="KW-0732">Signal</keyword>
<comment type="catalytic activity">
    <reaction evidence="24">
        <text>L-tyrosyl-[protein] + ATP = O-phospho-L-tyrosyl-[protein] + ADP + H(+)</text>
        <dbReference type="Rhea" id="RHEA:10596"/>
        <dbReference type="Rhea" id="RHEA-COMP:10136"/>
        <dbReference type="Rhea" id="RHEA-COMP:20101"/>
        <dbReference type="ChEBI" id="CHEBI:15378"/>
        <dbReference type="ChEBI" id="CHEBI:30616"/>
        <dbReference type="ChEBI" id="CHEBI:46858"/>
        <dbReference type="ChEBI" id="CHEBI:61978"/>
        <dbReference type="ChEBI" id="CHEBI:456216"/>
        <dbReference type="EC" id="2.7.10.1"/>
    </reaction>
</comment>
<evidence type="ECO:0000256" key="19">
    <source>
        <dbReference type="ARBA" id="ARBA00023180"/>
    </source>
</evidence>
<accession>A0A670YY45</accession>
<keyword evidence="12 26" id="KW-0067">ATP-binding</keyword>
<gene>
    <name evidence="31" type="primary">MET</name>
</gene>
<dbReference type="Pfam" id="PF01403">
    <property type="entry name" value="Sema"/>
    <property type="match status" value="1"/>
</dbReference>
<dbReference type="Proteomes" id="UP000472273">
    <property type="component" value="Unplaced"/>
</dbReference>
<keyword evidence="14 27" id="KW-1133">Transmembrane helix</keyword>
<dbReference type="PANTHER" id="PTHR24416">
    <property type="entry name" value="TYROSINE-PROTEIN KINASE RECEPTOR"/>
    <property type="match status" value="1"/>
</dbReference>
<evidence type="ECO:0000256" key="26">
    <source>
        <dbReference type="PROSITE-ProRule" id="PRU10141"/>
    </source>
</evidence>
<keyword evidence="18" id="KW-0675">Receptor</keyword>
<dbReference type="InterPro" id="IPR001245">
    <property type="entry name" value="Ser-Thr/Tyr_kinase_cat_dom"/>
</dbReference>
<evidence type="ECO:0000313" key="31">
    <source>
        <dbReference type="Ensembl" id="ENSPTXP00000016732.1"/>
    </source>
</evidence>
<dbReference type="FunFam" id="3.30.1680.10:FF:000006">
    <property type="entry name" value="Macrophage-stimulating 1 receptor b"/>
    <property type="match status" value="1"/>
</dbReference>
<evidence type="ECO:0000256" key="4">
    <source>
        <dbReference type="ARBA" id="ARBA00019839"/>
    </source>
</evidence>